<dbReference type="Pfam" id="PF00561">
    <property type="entry name" value="Abhydrolase_1"/>
    <property type="match status" value="1"/>
</dbReference>
<dbReference type="Gene3D" id="3.40.50.1820">
    <property type="entry name" value="alpha/beta hydrolase"/>
    <property type="match status" value="1"/>
</dbReference>
<dbReference type="GO" id="GO:0047372">
    <property type="term" value="F:monoacylglycerol lipase activity"/>
    <property type="evidence" value="ECO:0007669"/>
    <property type="project" value="TreeGrafter"/>
</dbReference>
<dbReference type="GO" id="GO:0016020">
    <property type="term" value="C:membrane"/>
    <property type="evidence" value="ECO:0007669"/>
    <property type="project" value="TreeGrafter"/>
</dbReference>
<evidence type="ECO:0000259" key="1">
    <source>
        <dbReference type="Pfam" id="PF00561"/>
    </source>
</evidence>
<dbReference type="PRINTS" id="PR00111">
    <property type="entry name" value="ABHYDROLASE"/>
</dbReference>
<evidence type="ECO:0000313" key="2">
    <source>
        <dbReference type="EMBL" id="OAH54621.1"/>
    </source>
</evidence>
<dbReference type="EMBL" id="LQWZ01000033">
    <property type="protein sequence ID" value="OAH54621.1"/>
    <property type="molecule type" value="Genomic_DNA"/>
</dbReference>
<sequence>MPFLQCKHDRLFYVLESSGGEEKETIVMIHTNVTDHMLFDEVVPFLKEQYNVLRYDLRGLGQSDGGDALFTYEQYVSDLRFLIRELNLTSVHLVGFGLGALIAARFTALYGEWVQKVVLIAMPCNPPHLIEKVRKHRREISRFGTVVPVDYIIDMSTVLPKEDARVVKLRETVSKTPVSTYAKLMDLSVSATPLTDLRQIQKPVLTLSGDKDLVFPPHFLEASTMYLPNFRHMRIAHSSTFTVIDQPEVTAQLILHFLQESQVEKEVLDDFLTSMYEDVRLYTKQVYDIGIGKVDERYHNEIHIDFLSSFHVQINGKVVMNGWNKRFAKQLFLYLVFHPSTTREAICDAMWPDMPIQQSRKNLRVYLSYLKSLIQIDNNKEPILLMDREHIYVKAHISGDGIKLNEALQLALHESDHLKRFEACKKVLDLVQNVLPIRPVLYDDWFLEVHDRVELQITDIILWMADWLFEHEAAAAIEHIQTYLPLIQDEFALRDKLEEFQIRSAHEKSMKE</sequence>
<dbReference type="PANTHER" id="PTHR43798:SF33">
    <property type="entry name" value="HYDROLASE, PUTATIVE (AFU_ORTHOLOGUE AFUA_2G14860)-RELATED"/>
    <property type="match status" value="1"/>
</dbReference>
<dbReference type="OrthoDB" id="9805423at2"/>
<dbReference type="InterPro" id="IPR029058">
    <property type="entry name" value="AB_hydrolase_fold"/>
</dbReference>
<accession>A0A177KPY5</accession>
<reference evidence="2 3" key="1">
    <citation type="submission" date="2016-01" db="EMBL/GenBank/DDBJ databases">
        <title>Investigation of taxonomic status of Bacillus aminovorans.</title>
        <authorList>
            <person name="Verma A."/>
            <person name="Pal Y."/>
            <person name="Krishnamurthi S."/>
        </authorList>
    </citation>
    <scope>NUCLEOTIDE SEQUENCE [LARGE SCALE GENOMIC DNA]</scope>
    <source>
        <strain evidence="2 3">DSM 4337</strain>
    </source>
</reference>
<dbReference type="PANTHER" id="PTHR43798">
    <property type="entry name" value="MONOACYLGLYCEROL LIPASE"/>
    <property type="match status" value="1"/>
</dbReference>
<gene>
    <name evidence="2" type="ORF">AWH48_08500</name>
</gene>
<dbReference type="InterPro" id="IPR050266">
    <property type="entry name" value="AB_hydrolase_sf"/>
</dbReference>
<protein>
    <recommendedName>
        <fullName evidence="1">AB hydrolase-1 domain-containing protein</fullName>
    </recommendedName>
</protein>
<evidence type="ECO:0000313" key="3">
    <source>
        <dbReference type="Proteomes" id="UP000077271"/>
    </source>
</evidence>
<dbReference type="SUPFAM" id="SSF53474">
    <property type="entry name" value="alpha/beta-Hydrolases"/>
    <property type="match status" value="1"/>
</dbReference>
<dbReference type="Proteomes" id="UP000077271">
    <property type="component" value="Unassembled WGS sequence"/>
</dbReference>
<feature type="domain" description="AB hydrolase-1" evidence="1">
    <location>
        <begin position="25"/>
        <end position="138"/>
    </location>
</feature>
<dbReference type="InterPro" id="IPR000073">
    <property type="entry name" value="AB_hydrolase_1"/>
</dbReference>
<organism evidence="2 3">
    <name type="scientific">Domibacillus aminovorans</name>
    <dbReference type="NCBI Taxonomy" id="29332"/>
    <lineage>
        <taxon>Bacteria</taxon>
        <taxon>Bacillati</taxon>
        <taxon>Bacillota</taxon>
        <taxon>Bacilli</taxon>
        <taxon>Bacillales</taxon>
        <taxon>Bacillaceae</taxon>
        <taxon>Domibacillus</taxon>
    </lineage>
</organism>
<dbReference type="InterPro" id="IPR036388">
    <property type="entry name" value="WH-like_DNA-bd_sf"/>
</dbReference>
<name>A0A177KPY5_9BACI</name>
<dbReference type="AlphaFoldDB" id="A0A177KPY5"/>
<dbReference type="Gene3D" id="1.10.10.10">
    <property type="entry name" value="Winged helix-like DNA-binding domain superfamily/Winged helix DNA-binding domain"/>
    <property type="match status" value="1"/>
</dbReference>
<dbReference type="RefSeq" id="WP_063975213.1">
    <property type="nucleotide sequence ID" value="NZ_LQWZ01000033.1"/>
</dbReference>
<proteinExistence type="predicted"/>
<comment type="caution">
    <text evidence="2">The sequence shown here is derived from an EMBL/GenBank/DDBJ whole genome shotgun (WGS) entry which is preliminary data.</text>
</comment>
<dbReference type="GO" id="GO:0046464">
    <property type="term" value="P:acylglycerol catabolic process"/>
    <property type="evidence" value="ECO:0007669"/>
    <property type="project" value="TreeGrafter"/>
</dbReference>